<evidence type="ECO:0000256" key="2">
    <source>
        <dbReference type="ARBA" id="ARBA00022759"/>
    </source>
</evidence>
<gene>
    <name evidence="8" type="ORF">GBAR_LOCUS3601</name>
</gene>
<dbReference type="Pfam" id="PF00013">
    <property type="entry name" value="KH_1"/>
    <property type="match status" value="1"/>
</dbReference>
<feature type="domain" description="HD" evidence="7">
    <location>
        <begin position="327"/>
        <end position="419"/>
    </location>
</feature>
<dbReference type="CDD" id="cd22431">
    <property type="entry name" value="KH-I_RNaseY"/>
    <property type="match status" value="1"/>
</dbReference>
<name>A0AA35R3U9_GEOBA</name>
<dbReference type="Gene3D" id="1.10.3210.10">
    <property type="entry name" value="Hypothetical protein af1432"/>
    <property type="match status" value="1"/>
</dbReference>
<dbReference type="GO" id="GO:0016020">
    <property type="term" value="C:membrane"/>
    <property type="evidence" value="ECO:0007669"/>
    <property type="project" value="InterPro"/>
</dbReference>
<dbReference type="GO" id="GO:0006402">
    <property type="term" value="P:mRNA catabolic process"/>
    <property type="evidence" value="ECO:0007669"/>
    <property type="project" value="InterPro"/>
</dbReference>
<keyword evidence="1" id="KW-0540">Nuclease</keyword>
<dbReference type="PANTHER" id="PTHR12826">
    <property type="entry name" value="RIBONUCLEASE Y"/>
    <property type="match status" value="1"/>
</dbReference>
<evidence type="ECO:0000256" key="4">
    <source>
        <dbReference type="ARBA" id="ARBA00022884"/>
    </source>
</evidence>
<dbReference type="PANTHER" id="PTHR12826:SF15">
    <property type="entry name" value="RIBONUCLEASE Y"/>
    <property type="match status" value="1"/>
</dbReference>
<feature type="region of interest" description="Disordered" evidence="6">
    <location>
        <begin position="100"/>
        <end position="121"/>
    </location>
</feature>
<keyword evidence="2" id="KW-0255">Endonuclease</keyword>
<evidence type="ECO:0000313" key="9">
    <source>
        <dbReference type="Proteomes" id="UP001174909"/>
    </source>
</evidence>
<dbReference type="EMBL" id="CASHTH010000514">
    <property type="protein sequence ID" value="CAI8003267.1"/>
    <property type="molecule type" value="Genomic_DNA"/>
</dbReference>
<evidence type="ECO:0000256" key="5">
    <source>
        <dbReference type="PROSITE-ProRule" id="PRU00117"/>
    </source>
</evidence>
<dbReference type="Gene3D" id="3.30.1370.10">
    <property type="entry name" value="K Homology domain, type 1"/>
    <property type="match status" value="1"/>
</dbReference>
<dbReference type="Pfam" id="PF01966">
    <property type="entry name" value="HD"/>
    <property type="match status" value="1"/>
</dbReference>
<dbReference type="InterPro" id="IPR006674">
    <property type="entry name" value="HD_domain"/>
</dbReference>
<dbReference type="InterPro" id="IPR036612">
    <property type="entry name" value="KH_dom_type_1_sf"/>
</dbReference>
<dbReference type="InterPro" id="IPR022711">
    <property type="entry name" value="RNase_Y_N"/>
</dbReference>
<dbReference type="Pfam" id="PF12072">
    <property type="entry name" value="RNase_Y_N"/>
    <property type="match status" value="1"/>
</dbReference>
<dbReference type="SMART" id="SM00322">
    <property type="entry name" value="KH"/>
    <property type="match status" value="1"/>
</dbReference>
<evidence type="ECO:0000256" key="3">
    <source>
        <dbReference type="ARBA" id="ARBA00022801"/>
    </source>
</evidence>
<dbReference type="SUPFAM" id="SSF54791">
    <property type="entry name" value="Eukaryotic type KH-domain (KH-domain type I)"/>
    <property type="match status" value="1"/>
</dbReference>
<reference evidence="8" key="1">
    <citation type="submission" date="2023-03" db="EMBL/GenBank/DDBJ databases">
        <authorList>
            <person name="Steffen K."/>
            <person name="Cardenas P."/>
        </authorList>
    </citation>
    <scope>NUCLEOTIDE SEQUENCE</scope>
</reference>
<keyword evidence="3" id="KW-0378">Hydrolase</keyword>
<dbReference type="GO" id="GO:0016787">
    <property type="term" value="F:hydrolase activity"/>
    <property type="evidence" value="ECO:0007669"/>
    <property type="project" value="UniProtKB-KW"/>
</dbReference>
<organism evidence="8 9">
    <name type="scientific">Geodia barretti</name>
    <name type="common">Barrett's horny sponge</name>
    <dbReference type="NCBI Taxonomy" id="519541"/>
    <lineage>
        <taxon>Eukaryota</taxon>
        <taxon>Metazoa</taxon>
        <taxon>Porifera</taxon>
        <taxon>Demospongiae</taxon>
        <taxon>Heteroscleromorpha</taxon>
        <taxon>Tetractinellida</taxon>
        <taxon>Astrophorina</taxon>
        <taxon>Geodiidae</taxon>
        <taxon>Geodia</taxon>
    </lineage>
</organism>
<dbReference type="InterPro" id="IPR004088">
    <property type="entry name" value="KH_dom_type_1"/>
</dbReference>
<dbReference type="InterPro" id="IPR004087">
    <property type="entry name" value="KH_dom"/>
</dbReference>
<keyword evidence="4 5" id="KW-0694">RNA-binding</keyword>
<sequence>MLEIVLAVLAAAGLATGIAAVVWLLLSTKKGGNQLERSREEAANAVTVAEEEKRNILLQAQEAALKIREAGDKEITEQRRELNRMERRYIQREEQLDRKVEGLEQQESELEERETHAKSELQKAEDLKHLHNRELERIASLSIDDARGIVLKRGEEEASHELARRYYELEKEHQTRADDNARRILTLAINRLATDVVSESTTAVVSLPNDEMKGRLIGREGRNIRALEAHTGVDIIVDDTPGIVTLSCFDPVRREIARLAMTQLVKDGRIQPTRIEEAVNRAERDIEETMWRAGEEATFEVGVSGLDAELVKLLGRLKYRYSYGENVLTHSIEVGLLAGMLASEVGANVQMARAGGLLHDIGKALTHEIPGPHAEIGYDLTTRNGVGALVCNCVLEHHDDDHTSIESFLVAAADAISAARPGARKESIEQYTRRLRELEDMAYSFDGVQRAFAIQAGREVRVMVSPLDVDDVACASLARNIAGKVSKDLQFPGQIKITVIRETREESIAR</sequence>
<dbReference type="InterPro" id="IPR003607">
    <property type="entry name" value="HD/PDEase_dom"/>
</dbReference>
<dbReference type="InterPro" id="IPR006675">
    <property type="entry name" value="HDIG_dom"/>
</dbReference>
<evidence type="ECO:0000256" key="6">
    <source>
        <dbReference type="SAM" id="MobiDB-lite"/>
    </source>
</evidence>
<dbReference type="NCBIfam" id="TIGR03319">
    <property type="entry name" value="RNase_Y"/>
    <property type="match status" value="1"/>
</dbReference>
<comment type="caution">
    <text evidence="8">The sequence shown here is derived from an EMBL/GenBank/DDBJ whole genome shotgun (WGS) entry which is preliminary data.</text>
</comment>
<keyword evidence="9" id="KW-1185">Reference proteome</keyword>
<evidence type="ECO:0000313" key="8">
    <source>
        <dbReference type="EMBL" id="CAI8003267.1"/>
    </source>
</evidence>
<dbReference type="SUPFAM" id="SSF109604">
    <property type="entry name" value="HD-domain/PDEase-like"/>
    <property type="match status" value="1"/>
</dbReference>
<dbReference type="SMART" id="SM00471">
    <property type="entry name" value="HDc"/>
    <property type="match status" value="1"/>
</dbReference>
<accession>A0AA35R3U9</accession>
<dbReference type="AlphaFoldDB" id="A0AA35R3U9"/>
<proteinExistence type="inferred from homology"/>
<evidence type="ECO:0000259" key="7">
    <source>
        <dbReference type="PROSITE" id="PS51831"/>
    </source>
</evidence>
<protein>
    <submittedName>
        <fullName evidence="8">Ribonuclease Y</fullName>
    </submittedName>
</protein>
<dbReference type="NCBIfam" id="TIGR00277">
    <property type="entry name" value="HDIG"/>
    <property type="match status" value="1"/>
</dbReference>
<dbReference type="PROSITE" id="PS51831">
    <property type="entry name" value="HD"/>
    <property type="match status" value="1"/>
</dbReference>
<evidence type="ECO:0000256" key="1">
    <source>
        <dbReference type="ARBA" id="ARBA00022722"/>
    </source>
</evidence>
<dbReference type="GO" id="GO:0004519">
    <property type="term" value="F:endonuclease activity"/>
    <property type="evidence" value="ECO:0007669"/>
    <property type="project" value="UniProtKB-KW"/>
</dbReference>
<dbReference type="HAMAP" id="MF_00335">
    <property type="entry name" value="RNase_Y"/>
    <property type="match status" value="1"/>
</dbReference>
<dbReference type="Proteomes" id="UP001174909">
    <property type="component" value="Unassembled WGS sequence"/>
</dbReference>
<dbReference type="PROSITE" id="PS50084">
    <property type="entry name" value="KH_TYPE_1"/>
    <property type="match status" value="1"/>
</dbReference>
<dbReference type="InterPro" id="IPR017705">
    <property type="entry name" value="Ribonuclease_Y"/>
</dbReference>
<dbReference type="GO" id="GO:0003723">
    <property type="term" value="F:RNA binding"/>
    <property type="evidence" value="ECO:0007669"/>
    <property type="project" value="UniProtKB-UniRule"/>
</dbReference>
<dbReference type="CDD" id="cd00077">
    <property type="entry name" value="HDc"/>
    <property type="match status" value="1"/>
</dbReference>